<dbReference type="GO" id="GO:0046872">
    <property type="term" value="F:metal ion binding"/>
    <property type="evidence" value="ECO:0007669"/>
    <property type="project" value="UniProtKB-KW"/>
</dbReference>
<feature type="region of interest" description="Disordered" evidence="10">
    <location>
        <begin position="1166"/>
        <end position="1197"/>
    </location>
</feature>
<feature type="compositionally biased region" description="Low complexity" evidence="10">
    <location>
        <begin position="1169"/>
        <end position="1189"/>
    </location>
</feature>
<reference evidence="12" key="1">
    <citation type="journal article" date="2011" name="Genome Res.">
        <title>Deep small RNA sequencing from the nematode Ascaris reveals conservation, functional diversification, and novel developmental profiles.</title>
        <authorList>
            <person name="Wang J."/>
            <person name="Czech B."/>
            <person name="Crunk A."/>
            <person name="Wallace A."/>
            <person name="Mitreva M."/>
            <person name="Hannon G.J."/>
            <person name="Davis R.E."/>
        </authorList>
    </citation>
    <scope>NUCLEOTIDE SEQUENCE</scope>
</reference>
<evidence type="ECO:0000313" key="12">
    <source>
        <dbReference type="EMBL" id="ADY40590.1"/>
    </source>
</evidence>
<dbReference type="EMBL" id="JI164823">
    <property type="protein sequence ID" value="ADY40590.1"/>
    <property type="molecule type" value="mRNA"/>
</dbReference>
<feature type="compositionally biased region" description="Basic and acidic residues" evidence="10">
    <location>
        <begin position="667"/>
        <end position="676"/>
    </location>
</feature>
<dbReference type="InterPro" id="IPR003347">
    <property type="entry name" value="JmjC_dom"/>
</dbReference>
<dbReference type="GO" id="GO:0051213">
    <property type="term" value="F:dioxygenase activity"/>
    <property type="evidence" value="ECO:0007669"/>
    <property type="project" value="UniProtKB-KW"/>
</dbReference>
<feature type="compositionally biased region" description="Basic and acidic residues" evidence="10">
    <location>
        <begin position="521"/>
        <end position="540"/>
    </location>
</feature>
<evidence type="ECO:0000256" key="3">
    <source>
        <dbReference type="ARBA" id="ARBA00022853"/>
    </source>
</evidence>
<name>F1KRT6_ASCSU</name>
<dbReference type="SUPFAM" id="SSF51197">
    <property type="entry name" value="Clavaminate synthase-like"/>
    <property type="match status" value="1"/>
</dbReference>
<dbReference type="SMART" id="SM00558">
    <property type="entry name" value="JmjC"/>
    <property type="match status" value="1"/>
</dbReference>
<dbReference type="Pfam" id="PF17811">
    <property type="entry name" value="JHD"/>
    <property type="match status" value="1"/>
</dbReference>
<accession>F1KRT6</accession>
<feature type="compositionally biased region" description="Basic and acidic residues" evidence="10">
    <location>
        <begin position="745"/>
        <end position="754"/>
    </location>
</feature>
<feature type="region of interest" description="Disordered" evidence="10">
    <location>
        <begin position="1217"/>
        <end position="1248"/>
    </location>
</feature>
<feature type="region of interest" description="Disordered" evidence="10">
    <location>
        <begin position="630"/>
        <end position="678"/>
    </location>
</feature>
<protein>
    <submittedName>
        <fullName evidence="12">JmjC domain-containing histone demethylation protein 1</fullName>
    </submittedName>
</protein>
<feature type="compositionally biased region" description="Polar residues" evidence="10">
    <location>
        <begin position="931"/>
        <end position="953"/>
    </location>
</feature>
<feature type="region of interest" description="Disordered" evidence="10">
    <location>
        <begin position="745"/>
        <end position="962"/>
    </location>
</feature>
<dbReference type="InterPro" id="IPR041070">
    <property type="entry name" value="JHD"/>
</dbReference>
<evidence type="ECO:0000256" key="2">
    <source>
        <dbReference type="ARBA" id="ARBA00022723"/>
    </source>
</evidence>
<keyword evidence="5" id="KW-0560">Oxidoreductase</keyword>
<feature type="region of interest" description="Disordered" evidence="10">
    <location>
        <begin position="435"/>
        <end position="541"/>
    </location>
</feature>
<keyword evidence="7" id="KW-0805">Transcription regulation</keyword>
<evidence type="ECO:0000259" key="11">
    <source>
        <dbReference type="PROSITE" id="PS51184"/>
    </source>
</evidence>
<keyword evidence="9" id="KW-0539">Nucleus</keyword>
<evidence type="ECO:0000256" key="8">
    <source>
        <dbReference type="ARBA" id="ARBA00023163"/>
    </source>
</evidence>
<proteinExistence type="evidence at transcript level"/>
<dbReference type="GO" id="GO:0006325">
    <property type="term" value="P:chromatin organization"/>
    <property type="evidence" value="ECO:0007669"/>
    <property type="project" value="UniProtKB-KW"/>
</dbReference>
<evidence type="ECO:0000256" key="6">
    <source>
        <dbReference type="ARBA" id="ARBA00023004"/>
    </source>
</evidence>
<keyword evidence="4" id="KW-0223">Dioxygenase</keyword>
<comment type="subcellular location">
    <subcellularLocation>
        <location evidence="1">Nucleus</location>
    </subcellularLocation>
</comment>
<dbReference type="PROSITE" id="PS51184">
    <property type="entry name" value="JMJC"/>
    <property type="match status" value="1"/>
</dbReference>
<feature type="region of interest" description="Disordered" evidence="10">
    <location>
        <begin position="1265"/>
        <end position="1343"/>
    </location>
</feature>
<evidence type="ECO:0000256" key="5">
    <source>
        <dbReference type="ARBA" id="ARBA00023002"/>
    </source>
</evidence>
<dbReference type="GO" id="GO:0005634">
    <property type="term" value="C:nucleus"/>
    <property type="evidence" value="ECO:0007669"/>
    <property type="project" value="UniProtKB-SubCell"/>
</dbReference>
<keyword evidence="8" id="KW-0804">Transcription</keyword>
<organism evidence="12">
    <name type="scientific">Ascaris suum</name>
    <name type="common">Pig roundworm</name>
    <name type="synonym">Ascaris lumbricoides</name>
    <dbReference type="NCBI Taxonomy" id="6253"/>
    <lineage>
        <taxon>Eukaryota</taxon>
        <taxon>Metazoa</taxon>
        <taxon>Ecdysozoa</taxon>
        <taxon>Nematoda</taxon>
        <taxon>Chromadorea</taxon>
        <taxon>Rhabditida</taxon>
        <taxon>Spirurina</taxon>
        <taxon>Ascaridomorpha</taxon>
        <taxon>Ascaridoidea</taxon>
        <taxon>Ascarididae</taxon>
        <taxon>Ascaris</taxon>
    </lineage>
</organism>
<feature type="compositionally biased region" description="Basic and acidic residues" evidence="10">
    <location>
        <begin position="1294"/>
        <end position="1304"/>
    </location>
</feature>
<sequence length="1357" mass="151368">MGKVALEPEKKRKKTKRRKRRKVSTSSSESDEWSGVEGEVRSAEGDVPFWTYSLQEMCVKTEFHRPEIFRSMSAKEFTMEYIRQSGLREPLLISDPPALLGMKMPKSSKFSVQSVKKLIGGDRIIEVIEVKSQGSRQMSLDEFVKYYRGDIAKRARLLNVLSLEFSMSPLGEKVLSPALVRAVDWVELYWPKELRCVDDSSDDLTPFFPKVQHYCLMSVKECFTDFHIDFGGTSVWYHVLKGKKIFWMVEPTEHNLVLYEKWILEGNSTVFFGDIVEKCGRVELMEGSTFIIPSGWIHAVYTPEDSLVFGGNFLHSFSIPMQLRIRLSEDRIKVAKKFRYPFFNEMLWYVIDGVVNRATGRSFLKPIVPPVKRPQSKSTDKLSAEVKANIDETDEEIALAVEEKVKYLEDVVVATMCSGLQLESEEEPVVVDDIPKCDEGHGQQSGTSNEKRGQYQRKIDVAKETTSCDQSESEIRELESNNEHKNEEKQVNGERESVPNSLEMKEGGIEMQSMGGGTSVDMKEEENTAKETGERSVGVDEREDAAEMELTFDDAYIVTLTEFEKNGYRELLTYMRKNMRFRSKMEPLNTITDPDRLLSVFEKVLDHEVDKEKLKLIESNDQPMEIITHAEETISPSQQKSRERKRKVSTTTTKKEKVPKSAKNKYRKSDNGHHFDGPLIVGGLPPAIMPADAPQAPNPYGYDPLAAVTPLGHKQLPSAYRRTANMATAPPTQKYRLQPIRYQAESHTETKEPSEGGAKLTSLRVDTSDATTCSSKSPVETTSAASITPKEGIHAARRRISEPSTSTAAHKDDHFFAASGKSRHGHDERPTASTHHKSSCPELEYRSPLARTYPTQVPPKVPKIEENKSQRGSRHQASSIQRSQRRYTDSAARFRPYRDDSSSSSSTSERWGNQGSSHRGWHLPAPLPSWAPQSGSRQQQPSTFSRMQPTSEQKWAPPGAPARAHDVVFRGSEVPHPPPAKSYGGYVPLMTTPPQANIPSTSHMSSFPACKGGAQWAQLTKHDNGHIGDRTQGPTIAASTVSLSVNRGSPITSQTGSKHEEHATTVLYRQPANVISQVRSERAEAIGGLQSTGEVLRTVAAQKDPRSLEDSQSDSKKMSETPVVGGYRPTPLSDLPPRSDELLGLPVIQFERDPSVMGILKRRPPIVQPSATSSSESTPSPALPSTSISFQPSSDLRHVQDEVSPHVVNAARGHRLSEAREQFPMGPPKLVEPKLSPLSSNNSRPAPEPVDYVTAINELAKLVDEVREETGTRPTPPAVSLHMRRSDSSSVLCDPRRVKRETDNAVRSATNLVMDEKNEVKQSSASSVEKDQPEESSSSALLDDLSFLTAEYNALEE</sequence>
<evidence type="ECO:0000256" key="9">
    <source>
        <dbReference type="ARBA" id="ARBA00023242"/>
    </source>
</evidence>
<keyword evidence="6" id="KW-0408">Iron</keyword>
<feature type="compositionally biased region" description="Basic and acidic residues" evidence="10">
    <location>
        <begin position="1103"/>
        <end position="1119"/>
    </location>
</feature>
<feature type="compositionally biased region" description="Polar residues" evidence="10">
    <location>
        <begin position="764"/>
        <end position="786"/>
    </location>
</feature>
<keyword evidence="3" id="KW-0156">Chromatin regulator</keyword>
<feature type="compositionally biased region" description="Basic and acidic residues" evidence="10">
    <location>
        <begin position="1"/>
        <end position="10"/>
    </location>
</feature>
<evidence type="ECO:0000256" key="7">
    <source>
        <dbReference type="ARBA" id="ARBA00023015"/>
    </source>
</evidence>
<dbReference type="InterPro" id="IPR050690">
    <property type="entry name" value="JHDM1_Histone_Demethylase"/>
</dbReference>
<feature type="domain" description="JmjC" evidence="11">
    <location>
        <begin position="184"/>
        <end position="330"/>
    </location>
</feature>
<feature type="compositionally biased region" description="Basic and acidic residues" evidence="10">
    <location>
        <begin position="449"/>
        <end position="463"/>
    </location>
</feature>
<evidence type="ECO:0000256" key="10">
    <source>
        <dbReference type="SAM" id="MobiDB-lite"/>
    </source>
</evidence>
<dbReference type="Gene3D" id="2.60.120.650">
    <property type="entry name" value="Cupin"/>
    <property type="match status" value="1"/>
</dbReference>
<feature type="compositionally biased region" description="Basic residues" evidence="10">
    <location>
        <begin position="11"/>
        <end position="23"/>
    </location>
</feature>
<evidence type="ECO:0000256" key="4">
    <source>
        <dbReference type="ARBA" id="ARBA00022964"/>
    </source>
</evidence>
<dbReference type="PANTHER" id="PTHR23123">
    <property type="entry name" value="PHD/F-BOX CONTAINING PROTEIN"/>
    <property type="match status" value="1"/>
</dbReference>
<evidence type="ECO:0000256" key="1">
    <source>
        <dbReference type="ARBA" id="ARBA00004123"/>
    </source>
</evidence>
<keyword evidence="2" id="KW-0479">Metal-binding</keyword>
<feature type="compositionally biased region" description="Basic and acidic residues" evidence="10">
    <location>
        <begin position="473"/>
        <end position="508"/>
    </location>
</feature>
<feature type="region of interest" description="Disordered" evidence="10">
    <location>
        <begin position="1100"/>
        <end position="1138"/>
    </location>
</feature>
<feature type="region of interest" description="Disordered" evidence="10">
    <location>
        <begin position="1"/>
        <end position="37"/>
    </location>
</feature>